<feature type="signal peptide" evidence="1">
    <location>
        <begin position="1"/>
        <end position="27"/>
    </location>
</feature>
<reference evidence="2 3" key="1">
    <citation type="submission" date="2015-11" db="EMBL/GenBank/DDBJ databases">
        <title>Ensifer anhuiense sp. nov., an effective nitrogen fixation bacterium with Glycine soja.</title>
        <authorList>
            <person name="Yan H."/>
            <person name="Chen W."/>
        </authorList>
    </citation>
    <scope>NUCLEOTIDE SEQUENCE [LARGE SCALE GENOMIC DNA]</scope>
    <source>
        <strain evidence="2 3">LMG 7837</strain>
    </source>
</reference>
<evidence type="ECO:0000313" key="3">
    <source>
        <dbReference type="Proteomes" id="UP000078507"/>
    </source>
</evidence>
<dbReference type="AlphaFoldDB" id="A0A178YDR5"/>
<sequence length="213" mass="23166">MSLLRAARATKVLLLAFALAMPVGLPAETVAAEGFSEAQTRVRHVRLKHRLPHHAFRKRHHGARFFAAHRRHRSVMRGIDDFPSFVSGGLPDVSTRTRHVRLKHRSRHFARRGWNGGSLIVIDAGGHGFDGDSGYLGYGLPSPVSGIGTYAGSLSAFREDGNGIFFSREDGYGYFPGESSGAAPSKRAKIIIVSPQTNASACAWEHGVCIVRP</sequence>
<gene>
    <name evidence="2" type="ORF">ATB98_11325</name>
</gene>
<name>A0A178YDR5_SINSA</name>
<evidence type="ECO:0000256" key="1">
    <source>
        <dbReference type="SAM" id="SignalP"/>
    </source>
</evidence>
<dbReference type="RefSeq" id="WP_066873791.1">
    <property type="nucleotide sequence ID" value="NZ_LNQB01000071.1"/>
</dbReference>
<dbReference type="STRING" id="36856.ATB98_11325"/>
<feature type="chain" id="PRO_5008097824" description="Porin" evidence="1">
    <location>
        <begin position="28"/>
        <end position="213"/>
    </location>
</feature>
<organism evidence="2 3">
    <name type="scientific">Sinorhizobium saheli</name>
    <dbReference type="NCBI Taxonomy" id="36856"/>
    <lineage>
        <taxon>Bacteria</taxon>
        <taxon>Pseudomonadati</taxon>
        <taxon>Pseudomonadota</taxon>
        <taxon>Alphaproteobacteria</taxon>
        <taxon>Hyphomicrobiales</taxon>
        <taxon>Rhizobiaceae</taxon>
        <taxon>Sinorhizobium/Ensifer group</taxon>
        <taxon>Sinorhizobium</taxon>
    </lineage>
</organism>
<keyword evidence="3" id="KW-1185">Reference proteome</keyword>
<proteinExistence type="predicted"/>
<dbReference type="Proteomes" id="UP000078507">
    <property type="component" value="Unassembled WGS sequence"/>
</dbReference>
<dbReference type="EMBL" id="LNQB01000071">
    <property type="protein sequence ID" value="OAP45634.1"/>
    <property type="molecule type" value="Genomic_DNA"/>
</dbReference>
<keyword evidence="1" id="KW-0732">Signal</keyword>
<dbReference type="OrthoDB" id="8417870at2"/>
<evidence type="ECO:0000313" key="2">
    <source>
        <dbReference type="EMBL" id="OAP45634.1"/>
    </source>
</evidence>
<evidence type="ECO:0008006" key="4">
    <source>
        <dbReference type="Google" id="ProtNLM"/>
    </source>
</evidence>
<accession>A0A178YDR5</accession>
<comment type="caution">
    <text evidence="2">The sequence shown here is derived from an EMBL/GenBank/DDBJ whole genome shotgun (WGS) entry which is preliminary data.</text>
</comment>
<protein>
    <recommendedName>
        <fullName evidence="4">Porin</fullName>
    </recommendedName>
</protein>